<organism evidence="4">
    <name type="scientific">Anisakis simplex</name>
    <name type="common">Herring worm</name>
    <dbReference type="NCBI Taxonomy" id="6269"/>
    <lineage>
        <taxon>Eukaryota</taxon>
        <taxon>Metazoa</taxon>
        <taxon>Ecdysozoa</taxon>
        <taxon>Nematoda</taxon>
        <taxon>Chromadorea</taxon>
        <taxon>Rhabditida</taxon>
        <taxon>Spirurina</taxon>
        <taxon>Ascaridomorpha</taxon>
        <taxon>Ascaridoidea</taxon>
        <taxon>Anisakidae</taxon>
        <taxon>Anisakis</taxon>
        <taxon>Anisakis simplex complex</taxon>
    </lineage>
</organism>
<accession>A0A0M3J0A5</accession>
<evidence type="ECO:0000313" key="3">
    <source>
        <dbReference type="Proteomes" id="UP000267096"/>
    </source>
</evidence>
<dbReference type="WBParaSite" id="ASIM_0000094101-mRNA-1">
    <property type="protein sequence ID" value="ASIM_0000094101-mRNA-1"/>
    <property type="gene ID" value="ASIM_0000094101"/>
</dbReference>
<sequence length="75" mass="8272">MFRLTTSVTLLCAITFVILFELCTTSSPFHTPDPLQTHIQQTAGGYPDGQFGNERTLLGGYGKHRRAVLLKALYG</sequence>
<proteinExistence type="predicted"/>
<feature type="signal peptide" evidence="1">
    <location>
        <begin position="1"/>
        <end position="25"/>
    </location>
</feature>
<keyword evidence="3" id="KW-1185">Reference proteome</keyword>
<feature type="chain" id="PRO_5043120695" evidence="1">
    <location>
        <begin position="26"/>
        <end position="75"/>
    </location>
</feature>
<evidence type="ECO:0000313" key="4">
    <source>
        <dbReference type="WBParaSite" id="ASIM_0000094101-mRNA-1"/>
    </source>
</evidence>
<dbReference type="AlphaFoldDB" id="A0A0M3J0A5"/>
<keyword evidence="1" id="KW-0732">Signal</keyword>
<dbReference type="EMBL" id="UYRR01000704">
    <property type="protein sequence ID" value="VDK18142.1"/>
    <property type="molecule type" value="Genomic_DNA"/>
</dbReference>
<reference evidence="4" key="1">
    <citation type="submission" date="2017-02" db="UniProtKB">
        <authorList>
            <consortium name="WormBaseParasite"/>
        </authorList>
    </citation>
    <scope>IDENTIFICATION</scope>
</reference>
<evidence type="ECO:0000313" key="2">
    <source>
        <dbReference type="EMBL" id="VDK18142.1"/>
    </source>
</evidence>
<protein>
    <submittedName>
        <fullName evidence="4">Secreted protein</fullName>
    </submittedName>
</protein>
<name>A0A0M3J0A5_ANISI</name>
<evidence type="ECO:0000256" key="1">
    <source>
        <dbReference type="SAM" id="SignalP"/>
    </source>
</evidence>
<reference evidence="2 3" key="2">
    <citation type="submission" date="2018-11" db="EMBL/GenBank/DDBJ databases">
        <authorList>
            <consortium name="Pathogen Informatics"/>
        </authorList>
    </citation>
    <scope>NUCLEOTIDE SEQUENCE [LARGE SCALE GENOMIC DNA]</scope>
</reference>
<dbReference type="Proteomes" id="UP000267096">
    <property type="component" value="Unassembled WGS sequence"/>
</dbReference>
<gene>
    <name evidence="2" type="ORF">ASIM_LOCUS838</name>
</gene>